<feature type="compositionally biased region" description="Basic residues" evidence="1">
    <location>
        <begin position="86"/>
        <end position="97"/>
    </location>
</feature>
<evidence type="ECO:0000313" key="2">
    <source>
        <dbReference type="EMBL" id="GMH02221.1"/>
    </source>
</evidence>
<sequence>MTKTGIFPILCNTASPYPKPAIAHVNRHQPEPAAATTPPKERNKQNALRQECTPAKCTPANCTPDSTDSIPLRSFNETGTPEAKPRQPHLTHIHSDR</sequence>
<evidence type="ECO:0000313" key="3">
    <source>
        <dbReference type="Proteomes" id="UP001279734"/>
    </source>
</evidence>
<keyword evidence="3" id="KW-1185">Reference proteome</keyword>
<comment type="caution">
    <text evidence="2">The sequence shown here is derived from an EMBL/GenBank/DDBJ whole genome shotgun (WGS) entry which is preliminary data.</text>
</comment>
<dbReference type="Proteomes" id="UP001279734">
    <property type="component" value="Unassembled WGS sequence"/>
</dbReference>
<proteinExistence type="predicted"/>
<dbReference type="AlphaFoldDB" id="A0AAD3XEU5"/>
<dbReference type="EMBL" id="BSYO01000003">
    <property type="protein sequence ID" value="GMH02221.1"/>
    <property type="molecule type" value="Genomic_DNA"/>
</dbReference>
<accession>A0AAD3XEU5</accession>
<gene>
    <name evidence="2" type="ORF">Nepgr_004060</name>
</gene>
<evidence type="ECO:0000256" key="1">
    <source>
        <dbReference type="SAM" id="MobiDB-lite"/>
    </source>
</evidence>
<feature type="compositionally biased region" description="Polar residues" evidence="1">
    <location>
        <begin position="60"/>
        <end position="79"/>
    </location>
</feature>
<feature type="region of interest" description="Disordered" evidence="1">
    <location>
        <begin position="19"/>
        <end position="97"/>
    </location>
</feature>
<name>A0AAD3XEU5_NEPGR</name>
<reference evidence="2" key="1">
    <citation type="submission" date="2023-05" db="EMBL/GenBank/DDBJ databases">
        <title>Nepenthes gracilis genome sequencing.</title>
        <authorList>
            <person name="Fukushima K."/>
        </authorList>
    </citation>
    <scope>NUCLEOTIDE SEQUENCE</scope>
    <source>
        <strain evidence="2">SING2019-196</strain>
    </source>
</reference>
<organism evidence="2 3">
    <name type="scientific">Nepenthes gracilis</name>
    <name type="common">Slender pitcher plant</name>
    <dbReference type="NCBI Taxonomy" id="150966"/>
    <lineage>
        <taxon>Eukaryota</taxon>
        <taxon>Viridiplantae</taxon>
        <taxon>Streptophyta</taxon>
        <taxon>Embryophyta</taxon>
        <taxon>Tracheophyta</taxon>
        <taxon>Spermatophyta</taxon>
        <taxon>Magnoliopsida</taxon>
        <taxon>eudicotyledons</taxon>
        <taxon>Gunneridae</taxon>
        <taxon>Pentapetalae</taxon>
        <taxon>Caryophyllales</taxon>
        <taxon>Nepenthaceae</taxon>
        <taxon>Nepenthes</taxon>
    </lineage>
</organism>
<protein>
    <submittedName>
        <fullName evidence="2">Uncharacterized protein</fullName>
    </submittedName>
</protein>